<gene>
    <name evidence="4" type="ORF">C7450_10841</name>
</gene>
<keyword evidence="2" id="KW-0812">Transmembrane</keyword>
<proteinExistence type="predicted"/>
<feature type="transmembrane region" description="Helical" evidence="2">
    <location>
        <begin position="74"/>
        <end position="94"/>
    </location>
</feature>
<sequence>MREVLARSDHDFRVYDSPPAKSRGQSGGQTRRGRGKAAKTTQPRSILAVAAGAMRPVAIFKVVAMPLVRRPATALTALLMTSCAAFIIVNALALQPGQHPAPLFGSDRGRAASHTAPQPVHAETPVAPSPPPQQVAAPAPPAVVLPPSRPERAAPASREVAAVQPPARPDLIGELIRGGPASTGSTNPAPAAPQASLVLLNAQKALLKIGYVIKPDGLMGPATQKAIEVFEKDHGLPPTGELGPRTLQALAAASGMPVE</sequence>
<evidence type="ECO:0000256" key="1">
    <source>
        <dbReference type="SAM" id="MobiDB-lite"/>
    </source>
</evidence>
<accession>A0A2V3UCL9</accession>
<evidence type="ECO:0000313" key="5">
    <source>
        <dbReference type="Proteomes" id="UP000248021"/>
    </source>
</evidence>
<dbReference type="InterPro" id="IPR002477">
    <property type="entry name" value="Peptidoglycan-bd-like"/>
</dbReference>
<name>A0A2V3UCL9_9HYPH</name>
<protein>
    <submittedName>
        <fullName evidence="4">Putative peptidoglycan binding protein</fullName>
    </submittedName>
</protein>
<organism evidence="4 5">
    <name type="scientific">Chelatococcus asaccharovorans</name>
    <dbReference type="NCBI Taxonomy" id="28210"/>
    <lineage>
        <taxon>Bacteria</taxon>
        <taxon>Pseudomonadati</taxon>
        <taxon>Pseudomonadota</taxon>
        <taxon>Alphaproteobacteria</taxon>
        <taxon>Hyphomicrobiales</taxon>
        <taxon>Chelatococcaceae</taxon>
        <taxon>Chelatococcus</taxon>
    </lineage>
</organism>
<keyword evidence="5" id="KW-1185">Reference proteome</keyword>
<evidence type="ECO:0000256" key="2">
    <source>
        <dbReference type="SAM" id="Phobius"/>
    </source>
</evidence>
<keyword evidence="2" id="KW-0472">Membrane</keyword>
<dbReference type="SUPFAM" id="SSF47090">
    <property type="entry name" value="PGBD-like"/>
    <property type="match status" value="1"/>
</dbReference>
<dbReference type="InterPro" id="IPR036365">
    <property type="entry name" value="PGBD-like_sf"/>
</dbReference>
<feature type="region of interest" description="Disordered" evidence="1">
    <location>
        <begin position="13"/>
        <end position="42"/>
    </location>
</feature>
<dbReference type="InterPro" id="IPR036366">
    <property type="entry name" value="PGBDSf"/>
</dbReference>
<dbReference type="EMBL" id="QJJK01000008">
    <property type="protein sequence ID" value="PXW56292.1"/>
    <property type="molecule type" value="Genomic_DNA"/>
</dbReference>
<dbReference type="Proteomes" id="UP000248021">
    <property type="component" value="Unassembled WGS sequence"/>
</dbReference>
<evidence type="ECO:0000259" key="3">
    <source>
        <dbReference type="Pfam" id="PF01471"/>
    </source>
</evidence>
<feature type="domain" description="Peptidoglycan binding-like" evidence="3">
    <location>
        <begin position="201"/>
        <end position="250"/>
    </location>
</feature>
<keyword evidence="2" id="KW-1133">Transmembrane helix</keyword>
<dbReference type="Gene3D" id="1.10.101.10">
    <property type="entry name" value="PGBD-like superfamily/PGBD"/>
    <property type="match status" value="1"/>
</dbReference>
<feature type="compositionally biased region" description="Pro residues" evidence="1">
    <location>
        <begin position="127"/>
        <end position="148"/>
    </location>
</feature>
<feature type="compositionally biased region" description="Low complexity" evidence="1">
    <location>
        <begin position="153"/>
        <end position="163"/>
    </location>
</feature>
<dbReference type="Pfam" id="PF01471">
    <property type="entry name" value="PG_binding_1"/>
    <property type="match status" value="1"/>
</dbReference>
<comment type="caution">
    <text evidence="4">The sequence shown here is derived from an EMBL/GenBank/DDBJ whole genome shotgun (WGS) entry which is preliminary data.</text>
</comment>
<reference evidence="4 5" key="1">
    <citation type="submission" date="2018-05" db="EMBL/GenBank/DDBJ databases">
        <title>Genomic Encyclopedia of Type Strains, Phase IV (KMG-IV): sequencing the most valuable type-strain genomes for metagenomic binning, comparative biology and taxonomic classification.</title>
        <authorList>
            <person name="Goeker M."/>
        </authorList>
    </citation>
    <scope>NUCLEOTIDE SEQUENCE [LARGE SCALE GENOMIC DNA]</scope>
    <source>
        <strain evidence="4 5">DSM 6462</strain>
    </source>
</reference>
<evidence type="ECO:0000313" key="4">
    <source>
        <dbReference type="EMBL" id="PXW56292.1"/>
    </source>
</evidence>
<dbReference type="AlphaFoldDB" id="A0A2V3UCL9"/>
<feature type="region of interest" description="Disordered" evidence="1">
    <location>
        <begin position="103"/>
        <end position="191"/>
    </location>
</feature>
<feature type="transmembrane region" description="Helical" evidence="2">
    <location>
        <begin position="46"/>
        <end position="68"/>
    </location>
</feature>